<keyword evidence="2" id="KW-1185">Reference proteome</keyword>
<dbReference type="Proteomes" id="UP001358417">
    <property type="component" value="Unassembled WGS sequence"/>
</dbReference>
<dbReference type="AlphaFoldDB" id="A0AAV9NQC1"/>
<proteinExistence type="predicted"/>
<comment type="caution">
    <text evidence="1">The sequence shown here is derived from an EMBL/GenBank/DDBJ whole genome shotgun (WGS) entry which is preliminary data.</text>
</comment>
<evidence type="ECO:0000313" key="1">
    <source>
        <dbReference type="EMBL" id="KAK5061415.1"/>
    </source>
</evidence>
<accession>A0AAV9NQC1</accession>
<sequence length="275" mass="30410">MEDSEHSLKRLERISPEAKWSHFDPVSEAVTITNAIWDFRGKGGSSPISDSSRMALALTEACCAQGSGKVFLVHPHRAAPLRNEKALIEARVALSRVPSLFYIHTTWSDGERLRWNSMKPIDRLAALTSRYGMVPQHMSVLPLDVELASDVSQVPTLNGLKTGSVTILLTSAAYIGPTLAMRRECGEVNAGSLSFQCLSGWASFDQWRQTNGLAGVVRRLEDLYHDVNSKLCFFVELQRRLVLANMKAASEGEAYHLVQKELHVSEEEADEDGGD</sequence>
<dbReference type="RefSeq" id="XP_064710512.1">
    <property type="nucleotide sequence ID" value="XM_064851509.1"/>
</dbReference>
<dbReference type="GeneID" id="89976122"/>
<protein>
    <submittedName>
        <fullName evidence="1">Uncharacterized protein</fullName>
    </submittedName>
</protein>
<organism evidence="1 2">
    <name type="scientific">Exophiala bonariae</name>
    <dbReference type="NCBI Taxonomy" id="1690606"/>
    <lineage>
        <taxon>Eukaryota</taxon>
        <taxon>Fungi</taxon>
        <taxon>Dikarya</taxon>
        <taxon>Ascomycota</taxon>
        <taxon>Pezizomycotina</taxon>
        <taxon>Eurotiomycetes</taxon>
        <taxon>Chaetothyriomycetidae</taxon>
        <taxon>Chaetothyriales</taxon>
        <taxon>Herpotrichiellaceae</taxon>
        <taxon>Exophiala</taxon>
    </lineage>
</organism>
<reference evidence="1 2" key="1">
    <citation type="submission" date="2023-08" db="EMBL/GenBank/DDBJ databases">
        <title>Black Yeasts Isolated from many extreme environments.</title>
        <authorList>
            <person name="Coleine C."/>
            <person name="Stajich J.E."/>
            <person name="Selbmann L."/>
        </authorList>
    </citation>
    <scope>NUCLEOTIDE SEQUENCE [LARGE SCALE GENOMIC DNA]</scope>
    <source>
        <strain evidence="1 2">CCFEE 5792</strain>
    </source>
</reference>
<gene>
    <name evidence="1" type="ORF">LTR84_007957</name>
</gene>
<evidence type="ECO:0000313" key="2">
    <source>
        <dbReference type="Proteomes" id="UP001358417"/>
    </source>
</evidence>
<dbReference type="EMBL" id="JAVRRD010000003">
    <property type="protein sequence ID" value="KAK5061415.1"/>
    <property type="molecule type" value="Genomic_DNA"/>
</dbReference>
<name>A0AAV9NQC1_9EURO</name>